<comment type="caution">
    <text evidence="2">The sequence shown here is derived from an EMBL/GenBank/DDBJ whole genome shotgun (WGS) entry which is preliminary data.</text>
</comment>
<protein>
    <submittedName>
        <fullName evidence="2">Uncharacterized protein</fullName>
    </submittedName>
</protein>
<reference evidence="2 3" key="1">
    <citation type="journal article" date="2015" name="Int. J. Syst. Evol. Microbiol.">
        <title>Rhizobium anhuiense sp. nov., isolated from effective nodules of Vicia faba and Pisum sativum.</title>
        <authorList>
            <person name="Zhang Y.J."/>
            <person name="Zheng W.T."/>
            <person name="Everall I."/>
            <person name="Young J.P."/>
            <person name="Zhang X.X."/>
            <person name="Tian C.F."/>
            <person name="Sui X.H."/>
            <person name="Wang E.T."/>
            <person name="Chen W.X."/>
        </authorList>
    </citation>
    <scope>NUCLEOTIDE SEQUENCE [LARGE SCALE GENOMIC DNA]</scope>
    <source>
        <strain evidence="2 3">CCBAU 23252</strain>
    </source>
</reference>
<feature type="region of interest" description="Disordered" evidence="1">
    <location>
        <begin position="93"/>
        <end position="112"/>
    </location>
</feature>
<evidence type="ECO:0000313" key="3">
    <source>
        <dbReference type="Proteomes" id="UP000273611"/>
    </source>
</evidence>
<dbReference type="Proteomes" id="UP000273611">
    <property type="component" value="Unassembled WGS sequence"/>
</dbReference>
<evidence type="ECO:0000256" key="1">
    <source>
        <dbReference type="SAM" id="MobiDB-lite"/>
    </source>
</evidence>
<proteinExistence type="predicted"/>
<sequence length="477" mass="53013">MSTFSSGRLFSTQFGLSVNALEKAGLVDTFLNVDTPLFIDPILLDKSNTKLIREDAYQHFRQYISQIVRLLTISKNEGDAPWKAAQKLLNLQEPPENGLGYGSGERAGSSRPDELRDTILRTTKEIVDLGVNDPEMISLMGFFEENVGPDTISDLTTRIIASELAAVTLAFCKRQKVPTRISPLSPAIALPHYTAPSGKQKAVLLVPRDIIRELPLANDWSDVSVAANANREIRDRVNSFLAGIVTPTVTERKAALKAAALYSADLFNAFIAAVKESATFYDPNEDVLGYYKLREILKSDRSLFKLEMKFELEKGPHEVLGVVHQTLEMFKHHVEKGNLWEALWSNGKPKKERAAQLIYYAIADSFCMANDIDISPEANMGGGPIDFKFSKGYRARVLVEIKKSSGTVRHGYEKQLEIYKDASRTNYGVFVIINYGDLGDKLKVIQEIRAKLLKEGLPASEIVVIDATPKASASKRK</sequence>
<dbReference type="AlphaFoldDB" id="A0A3S0SAV5"/>
<gene>
    <name evidence="2" type="ORF">EEQ99_11970</name>
</gene>
<evidence type="ECO:0000313" key="2">
    <source>
        <dbReference type="EMBL" id="RUM02446.1"/>
    </source>
</evidence>
<dbReference type="EMBL" id="RIBW01000003">
    <property type="protein sequence ID" value="RUM02446.1"/>
    <property type="molecule type" value="Genomic_DNA"/>
</dbReference>
<accession>A0A3S0SAV5</accession>
<name>A0A3S0SAV5_9HYPH</name>
<dbReference type="RefSeq" id="WP_127430474.1">
    <property type="nucleotide sequence ID" value="NZ_BMFI01000004.1"/>
</dbReference>
<organism evidence="2 3">
    <name type="scientific">Rhizobium anhuiense</name>
    <dbReference type="NCBI Taxonomy" id="1184720"/>
    <lineage>
        <taxon>Bacteria</taxon>
        <taxon>Pseudomonadati</taxon>
        <taxon>Pseudomonadota</taxon>
        <taxon>Alphaproteobacteria</taxon>
        <taxon>Hyphomicrobiales</taxon>
        <taxon>Rhizobiaceae</taxon>
        <taxon>Rhizobium/Agrobacterium group</taxon>
        <taxon>Rhizobium</taxon>
    </lineage>
</organism>